<feature type="transmembrane region" description="Helical" evidence="7">
    <location>
        <begin position="293"/>
        <end position="310"/>
    </location>
</feature>
<dbReference type="InterPro" id="IPR049142">
    <property type="entry name" value="MS_channel_1st"/>
</dbReference>
<keyword evidence="12" id="KW-1185">Reference proteome</keyword>
<feature type="transmembrane region" description="Helical" evidence="7">
    <location>
        <begin position="357"/>
        <end position="375"/>
    </location>
</feature>
<evidence type="ECO:0000256" key="7">
    <source>
        <dbReference type="SAM" id="Phobius"/>
    </source>
</evidence>
<keyword evidence="5 7" id="KW-1133">Transmembrane helix</keyword>
<dbReference type="InterPro" id="IPR006685">
    <property type="entry name" value="MscS_channel_2nd"/>
</dbReference>
<dbReference type="Pfam" id="PF21082">
    <property type="entry name" value="MS_channel_3rd"/>
    <property type="match status" value="1"/>
</dbReference>
<dbReference type="Proteomes" id="UP000261284">
    <property type="component" value="Unassembled WGS sequence"/>
</dbReference>
<accession>A0A3E1NNI2</accession>
<organism evidence="11 12">
    <name type="scientific">Deminuibacter soli</name>
    <dbReference type="NCBI Taxonomy" id="2291815"/>
    <lineage>
        <taxon>Bacteria</taxon>
        <taxon>Pseudomonadati</taxon>
        <taxon>Bacteroidota</taxon>
        <taxon>Chitinophagia</taxon>
        <taxon>Chitinophagales</taxon>
        <taxon>Chitinophagaceae</taxon>
        <taxon>Deminuibacter</taxon>
    </lineage>
</organism>
<feature type="transmembrane region" description="Helical" evidence="7">
    <location>
        <begin position="331"/>
        <end position="351"/>
    </location>
</feature>
<dbReference type="EMBL" id="QTJU01000001">
    <property type="protein sequence ID" value="RFM29482.1"/>
    <property type="molecule type" value="Genomic_DNA"/>
</dbReference>
<feature type="domain" description="Mechanosensitive ion channel MscS" evidence="8">
    <location>
        <begin position="654"/>
        <end position="720"/>
    </location>
</feature>
<feature type="transmembrane region" description="Helical" evidence="7">
    <location>
        <begin position="409"/>
        <end position="429"/>
    </location>
</feature>
<dbReference type="PANTHER" id="PTHR30347">
    <property type="entry name" value="POTASSIUM CHANNEL RELATED"/>
    <property type="match status" value="1"/>
</dbReference>
<dbReference type="PANTHER" id="PTHR30347:SF1">
    <property type="entry name" value="MECHANOSENSITIVE CHANNEL MSCK"/>
    <property type="match status" value="1"/>
</dbReference>
<proteinExistence type="inferred from homology"/>
<feature type="transmembrane region" description="Helical" evidence="7">
    <location>
        <begin position="613"/>
        <end position="634"/>
    </location>
</feature>
<dbReference type="Gene3D" id="2.30.30.60">
    <property type="match status" value="1"/>
</dbReference>
<evidence type="ECO:0000313" key="12">
    <source>
        <dbReference type="Proteomes" id="UP000261284"/>
    </source>
</evidence>
<feature type="transmembrane region" description="Helical" evidence="7">
    <location>
        <begin position="441"/>
        <end position="463"/>
    </location>
</feature>
<comment type="subcellular location">
    <subcellularLocation>
        <location evidence="1">Cell membrane</location>
        <topology evidence="1">Multi-pass membrane protein</topology>
    </subcellularLocation>
</comment>
<keyword evidence="4 7" id="KW-0812">Transmembrane</keyword>
<evidence type="ECO:0000259" key="8">
    <source>
        <dbReference type="Pfam" id="PF00924"/>
    </source>
</evidence>
<dbReference type="InterPro" id="IPR052702">
    <property type="entry name" value="MscS-like_channel"/>
</dbReference>
<gene>
    <name evidence="11" type="ORF">DXN05_00405</name>
</gene>
<feature type="transmembrane region" description="Helical" evidence="7">
    <location>
        <begin position="565"/>
        <end position="585"/>
    </location>
</feature>
<feature type="transmembrane region" description="Helical" evidence="7">
    <location>
        <begin position="382"/>
        <end position="403"/>
    </location>
</feature>
<keyword evidence="3" id="KW-1003">Cell membrane</keyword>
<dbReference type="Gene3D" id="1.10.287.1260">
    <property type="match status" value="1"/>
</dbReference>
<dbReference type="SUPFAM" id="SSF82689">
    <property type="entry name" value="Mechanosensitive channel protein MscS (YggB), C-terminal domain"/>
    <property type="match status" value="1"/>
</dbReference>
<evidence type="ECO:0000256" key="6">
    <source>
        <dbReference type="ARBA" id="ARBA00023136"/>
    </source>
</evidence>
<evidence type="ECO:0000256" key="3">
    <source>
        <dbReference type="ARBA" id="ARBA00022475"/>
    </source>
</evidence>
<dbReference type="Gene3D" id="3.30.70.100">
    <property type="match status" value="1"/>
</dbReference>
<dbReference type="Pfam" id="PF21088">
    <property type="entry name" value="MS_channel_1st"/>
    <property type="match status" value="1"/>
</dbReference>
<feature type="transmembrane region" description="Helical" evidence="7">
    <location>
        <begin position="640"/>
        <end position="667"/>
    </location>
</feature>
<feature type="domain" description="Mechanosensitive ion channel MscS C-terminal" evidence="9">
    <location>
        <begin position="736"/>
        <end position="810"/>
    </location>
</feature>
<sequence length="812" mass="91872">MFPNRIDTPVLHPNMHNPFIPSFRLIQLSRAVRLLTIITLLLFSCSQLTSAQTRRVQGDSFSEKGARPDTLVGDDSLLRRMEEVHATLNRINNVTDRGFDTHDIEQGLPDIQANLQVIKENLTLYNRVLNTRNLQMFKVLLGDMQQQINDWRSQLFDYNDNLLSMHSKMETFMRDTMLNQLYKDTLFRRLYQNELTDIRKKWKLATQGTSTNLTKINELQASVSNSYFLAMELQQQIRQQLRKTGVAALGQEYACIWNIHEDTTSAGVVAMARKSYNSQRRVLQYYFKKHNDNWLWILLTGALFFAWVFSNYRKVKKAGVDISKADFTFTYLTPLPILASVVILFNAAPFFDLNPPSVYVETMQFFLLITLTIFFKRNGEPVFFKYWLVMVGLYIALAFTNVIVTPGKLLRISLLLIHLASVGFGWKLLQYLRKQKALKGFVRPITIVYIVFNILAAFCNIIGRLSVAKVMGSAAIFGLTQMVGLTIFMQLLTEAFYLQMIASRIKGGVKAVFDYDKVQKGLNRLLSVIVIVCWIIIFTTNLNLYNALYSIISRTLTRSHTIGSTTFSIGNIVLFFAIIYVSNILQKYVGYFFGETSGDFSGEMEKKGSKLAILRLTVLLIGFLLAIAASGLPVDKITVVLGALGVGIGLGLQNIVNNLVSGIILIFEKPLQLGDFIEVGDKKGKVRDIGIRSSRIITSEGAEVIMPNGDLLSGRVVNWTLSNNHVRTALTFTIQPVEQLDLARTAIMDALQEHESLIQKMPADVLVSAINDAQVQVTARFWVSSVYKEHEVRSELLLSIYQRLKGNGIKVM</sequence>
<evidence type="ECO:0000313" key="11">
    <source>
        <dbReference type="EMBL" id="RFM29482.1"/>
    </source>
</evidence>
<feature type="transmembrane region" description="Helical" evidence="7">
    <location>
        <begin position="475"/>
        <end position="498"/>
    </location>
</feature>
<dbReference type="Pfam" id="PF00924">
    <property type="entry name" value="MS_channel_2nd"/>
    <property type="match status" value="1"/>
</dbReference>
<evidence type="ECO:0000259" key="9">
    <source>
        <dbReference type="Pfam" id="PF21082"/>
    </source>
</evidence>
<feature type="domain" description="Mechanosensitive ion channel transmembrane helices 2/3" evidence="10">
    <location>
        <begin position="613"/>
        <end position="653"/>
    </location>
</feature>
<dbReference type="AlphaFoldDB" id="A0A3E1NNI2"/>
<evidence type="ECO:0000259" key="10">
    <source>
        <dbReference type="Pfam" id="PF21088"/>
    </source>
</evidence>
<dbReference type="SUPFAM" id="SSF82861">
    <property type="entry name" value="Mechanosensitive channel protein MscS (YggB), transmembrane region"/>
    <property type="match status" value="1"/>
</dbReference>
<dbReference type="InterPro" id="IPR049278">
    <property type="entry name" value="MS_channel_C"/>
</dbReference>
<dbReference type="SUPFAM" id="SSF50182">
    <property type="entry name" value="Sm-like ribonucleoproteins"/>
    <property type="match status" value="1"/>
</dbReference>
<protein>
    <recommendedName>
        <fullName evidence="13">Mechanosensitive ion channel protein</fullName>
    </recommendedName>
</protein>
<dbReference type="InterPro" id="IPR010920">
    <property type="entry name" value="LSM_dom_sf"/>
</dbReference>
<evidence type="ECO:0008006" key="13">
    <source>
        <dbReference type="Google" id="ProtNLM"/>
    </source>
</evidence>
<reference evidence="11 12" key="1">
    <citation type="submission" date="2018-08" db="EMBL/GenBank/DDBJ databases">
        <title>Chitinophagaceae sp. K23C18032701, a novel bacterium isolated from forest soil.</title>
        <authorList>
            <person name="Wang C."/>
        </authorList>
    </citation>
    <scope>NUCLEOTIDE SEQUENCE [LARGE SCALE GENOMIC DNA]</scope>
    <source>
        <strain evidence="11 12">K23C18032701</strain>
    </source>
</reference>
<evidence type="ECO:0000256" key="5">
    <source>
        <dbReference type="ARBA" id="ARBA00022989"/>
    </source>
</evidence>
<evidence type="ECO:0000256" key="2">
    <source>
        <dbReference type="ARBA" id="ARBA00008017"/>
    </source>
</evidence>
<comment type="caution">
    <text evidence="11">The sequence shown here is derived from an EMBL/GenBank/DDBJ whole genome shotgun (WGS) entry which is preliminary data.</text>
</comment>
<evidence type="ECO:0000256" key="1">
    <source>
        <dbReference type="ARBA" id="ARBA00004651"/>
    </source>
</evidence>
<dbReference type="GO" id="GO:0005886">
    <property type="term" value="C:plasma membrane"/>
    <property type="evidence" value="ECO:0007669"/>
    <property type="project" value="UniProtKB-SubCell"/>
</dbReference>
<comment type="similarity">
    <text evidence="2">Belongs to the MscS (TC 1.A.23) family.</text>
</comment>
<evidence type="ECO:0000256" key="4">
    <source>
        <dbReference type="ARBA" id="ARBA00022692"/>
    </source>
</evidence>
<dbReference type="InterPro" id="IPR011066">
    <property type="entry name" value="MscS_channel_C_sf"/>
</dbReference>
<dbReference type="InterPro" id="IPR011014">
    <property type="entry name" value="MscS_channel_TM-2"/>
</dbReference>
<keyword evidence="6 7" id="KW-0472">Membrane</keyword>
<feature type="transmembrane region" description="Helical" evidence="7">
    <location>
        <begin position="525"/>
        <end position="545"/>
    </location>
</feature>
<dbReference type="GO" id="GO:0008381">
    <property type="term" value="F:mechanosensitive monoatomic ion channel activity"/>
    <property type="evidence" value="ECO:0007669"/>
    <property type="project" value="UniProtKB-ARBA"/>
</dbReference>
<dbReference type="InterPro" id="IPR023408">
    <property type="entry name" value="MscS_beta-dom_sf"/>
</dbReference>
<name>A0A3E1NNI2_9BACT</name>